<evidence type="ECO:0000256" key="2">
    <source>
        <dbReference type="ARBA" id="ARBA00023002"/>
    </source>
</evidence>
<dbReference type="InterPro" id="IPR036188">
    <property type="entry name" value="FAD/NAD-bd_sf"/>
</dbReference>
<feature type="signal peptide" evidence="4">
    <location>
        <begin position="1"/>
        <end position="27"/>
    </location>
</feature>
<reference evidence="6" key="1">
    <citation type="journal article" date="2020" name="bioRxiv">
        <title>Comparative genomics of Chlamydomonas.</title>
        <authorList>
            <person name="Craig R.J."/>
            <person name="Hasan A.R."/>
            <person name="Ness R.W."/>
            <person name="Keightley P.D."/>
        </authorList>
    </citation>
    <scope>NUCLEOTIDE SEQUENCE</scope>
    <source>
        <strain evidence="6">SAG 7.73</strain>
    </source>
</reference>
<keyword evidence="4" id="KW-0732">Signal</keyword>
<evidence type="ECO:0000256" key="4">
    <source>
        <dbReference type="SAM" id="SignalP"/>
    </source>
</evidence>
<organism evidence="6 7">
    <name type="scientific">Chlamydomonas incerta</name>
    <dbReference type="NCBI Taxonomy" id="51695"/>
    <lineage>
        <taxon>Eukaryota</taxon>
        <taxon>Viridiplantae</taxon>
        <taxon>Chlorophyta</taxon>
        <taxon>core chlorophytes</taxon>
        <taxon>Chlorophyceae</taxon>
        <taxon>CS clade</taxon>
        <taxon>Chlamydomonadales</taxon>
        <taxon>Chlamydomonadaceae</taxon>
        <taxon>Chlamydomonas</taxon>
    </lineage>
</organism>
<dbReference type="GO" id="GO:0016491">
    <property type="term" value="F:oxidoreductase activity"/>
    <property type="evidence" value="ECO:0007669"/>
    <property type="project" value="UniProtKB-KW"/>
</dbReference>
<sequence length="566" mass="55699">MSGQPGAPPASARVLVVGGGLAGLTAALTAAEQLAAASGAAGGGGGGAGSGGYEVEVLVVEKMPRLGGNSAKASSGMNALNPQDGDSEPLFSSDTLTSGGGASVPELVQRLVHDSPAALSFLESHGAALAGVTQLGGHSVPRTRTVTAGANVGWVVMSALSAAVKAHPRIRVLEGYSLKRIVTTQSEPAAGSAQQRPQVEVTSVLLAESGGGAAGGATSSGSPAASSVRCGVVVLATGGYAANRELLKRYAPEAADLATTNGPWAAGDALQLAEEAGAQLVGLADVQVHPTGFVDPADPDSGTKFLAPEKLRGVGGLLLAPGSAARFTNELGRRDQVVAAMADLPRRTAWLLLGAAAAAEYGVGALGFYCSKGLMSKVETLADAAAVMGVSEAALRGTLTEYGRLAEQAQQQSAGAGSGQGPAAEGAAAGGVGGDGVSGAVVDEFGKRVFRNAPHPDAGSPVFYLARVTPVVHYTMGGVAINQQAQVLRAAGSGPRQQQGQQEGQQAAEVIGGLYAAGEVSGGVHGHNRLGGNSLLECVVYGRVAGQAAAAAASTSAAAATSASRI</sequence>
<dbReference type="PANTHER" id="PTHR43400:SF1">
    <property type="entry name" value="FUMARATE REDUCTASE"/>
    <property type="match status" value="1"/>
</dbReference>
<dbReference type="OrthoDB" id="10254877at2759"/>
<dbReference type="EMBL" id="JAEHOC010000078">
    <property type="protein sequence ID" value="KAG2423533.1"/>
    <property type="molecule type" value="Genomic_DNA"/>
</dbReference>
<dbReference type="SUPFAM" id="SSF56425">
    <property type="entry name" value="Succinate dehydrogenase/fumarate reductase flavoprotein, catalytic domain"/>
    <property type="match status" value="1"/>
</dbReference>
<evidence type="ECO:0000256" key="3">
    <source>
        <dbReference type="SAM" id="MobiDB-lite"/>
    </source>
</evidence>
<feature type="compositionally biased region" description="Low complexity" evidence="3">
    <location>
        <begin position="410"/>
        <end position="427"/>
    </location>
</feature>
<keyword evidence="2" id="KW-0560">Oxidoreductase</keyword>
<dbReference type="Pfam" id="PF00890">
    <property type="entry name" value="FAD_binding_2"/>
    <property type="match status" value="1"/>
</dbReference>
<proteinExistence type="predicted"/>
<comment type="caution">
    <text evidence="6">The sequence shown here is derived from an EMBL/GenBank/DDBJ whole genome shotgun (WGS) entry which is preliminary data.</text>
</comment>
<keyword evidence="7" id="KW-1185">Reference proteome</keyword>
<evidence type="ECO:0000313" key="7">
    <source>
        <dbReference type="Proteomes" id="UP000650467"/>
    </source>
</evidence>
<dbReference type="InterPro" id="IPR050315">
    <property type="entry name" value="FAD-oxidoreductase_2"/>
</dbReference>
<keyword evidence="1" id="KW-0285">Flavoprotein</keyword>
<accession>A0A835SA66</accession>
<dbReference type="PANTHER" id="PTHR43400">
    <property type="entry name" value="FUMARATE REDUCTASE"/>
    <property type="match status" value="1"/>
</dbReference>
<feature type="domain" description="FAD-dependent oxidoreductase 2 FAD-binding" evidence="5">
    <location>
        <begin position="54"/>
        <end position="535"/>
    </location>
</feature>
<dbReference type="InterPro" id="IPR027477">
    <property type="entry name" value="Succ_DH/fumarate_Rdtase_cat_sf"/>
</dbReference>
<evidence type="ECO:0000259" key="5">
    <source>
        <dbReference type="Pfam" id="PF00890"/>
    </source>
</evidence>
<gene>
    <name evidence="6" type="ORF">HXX76_015280</name>
</gene>
<name>A0A835SA66_CHLIN</name>
<feature type="region of interest" description="Disordered" evidence="3">
    <location>
        <begin position="69"/>
        <end position="98"/>
    </location>
</feature>
<feature type="chain" id="PRO_5032669476" description="FAD-dependent oxidoreductase 2 FAD-binding domain-containing protein" evidence="4">
    <location>
        <begin position="28"/>
        <end position="566"/>
    </location>
</feature>
<feature type="compositionally biased region" description="Polar residues" evidence="3">
    <location>
        <begin position="71"/>
        <end position="81"/>
    </location>
</feature>
<dbReference type="Gene3D" id="3.90.700.10">
    <property type="entry name" value="Succinate dehydrogenase/fumarate reductase flavoprotein, catalytic domain"/>
    <property type="match status" value="1"/>
</dbReference>
<dbReference type="Gene3D" id="3.50.50.60">
    <property type="entry name" value="FAD/NAD(P)-binding domain"/>
    <property type="match status" value="1"/>
</dbReference>
<dbReference type="AlphaFoldDB" id="A0A835SA66"/>
<protein>
    <recommendedName>
        <fullName evidence="5">FAD-dependent oxidoreductase 2 FAD-binding domain-containing protein</fullName>
    </recommendedName>
</protein>
<dbReference type="SUPFAM" id="SSF51905">
    <property type="entry name" value="FAD/NAD(P)-binding domain"/>
    <property type="match status" value="1"/>
</dbReference>
<dbReference type="Proteomes" id="UP000650467">
    <property type="component" value="Unassembled WGS sequence"/>
</dbReference>
<evidence type="ECO:0000313" key="6">
    <source>
        <dbReference type="EMBL" id="KAG2423533.1"/>
    </source>
</evidence>
<feature type="region of interest" description="Disordered" evidence="3">
    <location>
        <begin position="410"/>
        <end position="430"/>
    </location>
</feature>
<dbReference type="InterPro" id="IPR003953">
    <property type="entry name" value="FAD-dep_OxRdtase_2_FAD-bd"/>
</dbReference>
<evidence type="ECO:0000256" key="1">
    <source>
        <dbReference type="ARBA" id="ARBA00022630"/>
    </source>
</evidence>